<sequence length="92" mass="10709">MDLGKAKDSNWVEKGKGVNNLGWYRPPGWQYRPTPNWYRPRLLEGLPSVSEMRWPVILRRWLVLLTRVFVPPPDPMMIRGCGMNGLMLSKSL</sequence>
<accession>A0A067L417</accession>
<name>A0A067L417_JATCU</name>
<protein>
    <submittedName>
        <fullName evidence="1">Uncharacterized protein</fullName>
    </submittedName>
</protein>
<gene>
    <name evidence="1" type="ORF">JCGZ_00118</name>
</gene>
<organism evidence="1 2">
    <name type="scientific">Jatropha curcas</name>
    <name type="common">Barbados nut</name>
    <dbReference type="NCBI Taxonomy" id="180498"/>
    <lineage>
        <taxon>Eukaryota</taxon>
        <taxon>Viridiplantae</taxon>
        <taxon>Streptophyta</taxon>
        <taxon>Embryophyta</taxon>
        <taxon>Tracheophyta</taxon>
        <taxon>Spermatophyta</taxon>
        <taxon>Magnoliopsida</taxon>
        <taxon>eudicotyledons</taxon>
        <taxon>Gunneridae</taxon>
        <taxon>Pentapetalae</taxon>
        <taxon>rosids</taxon>
        <taxon>fabids</taxon>
        <taxon>Malpighiales</taxon>
        <taxon>Euphorbiaceae</taxon>
        <taxon>Crotonoideae</taxon>
        <taxon>Jatropheae</taxon>
        <taxon>Jatropha</taxon>
    </lineage>
</organism>
<dbReference type="EMBL" id="KK914278">
    <property type="protein sequence ID" value="KDP43167.1"/>
    <property type="molecule type" value="Genomic_DNA"/>
</dbReference>
<proteinExistence type="predicted"/>
<evidence type="ECO:0000313" key="1">
    <source>
        <dbReference type="EMBL" id="KDP43167.1"/>
    </source>
</evidence>
<evidence type="ECO:0000313" key="2">
    <source>
        <dbReference type="Proteomes" id="UP000027138"/>
    </source>
</evidence>
<dbReference type="AlphaFoldDB" id="A0A067L417"/>
<dbReference type="Proteomes" id="UP000027138">
    <property type="component" value="Unassembled WGS sequence"/>
</dbReference>
<keyword evidence="2" id="KW-1185">Reference proteome</keyword>
<reference evidence="1 2" key="1">
    <citation type="journal article" date="2014" name="PLoS ONE">
        <title>Global Analysis of Gene Expression Profiles in Physic Nut (Jatropha curcas L.) Seedlings Exposed to Salt Stress.</title>
        <authorList>
            <person name="Zhang L."/>
            <person name="Zhang C."/>
            <person name="Wu P."/>
            <person name="Chen Y."/>
            <person name="Li M."/>
            <person name="Jiang H."/>
            <person name="Wu G."/>
        </authorList>
    </citation>
    <scope>NUCLEOTIDE SEQUENCE [LARGE SCALE GENOMIC DNA]</scope>
    <source>
        <strain evidence="2">cv. GZQX0401</strain>
        <tissue evidence="1">Young leaves</tissue>
    </source>
</reference>